<sequence length="473" mass="53658">MEQYLNVLSLLLIFAVTLSSSYVFPPYEIEVHNPKGFKISIPDSEGVTLFAVHININKELEYLEAGQIARDVVKRRGDRWVYEDKNLRLRAGDKLYFWLYVIVDGLGYRLDNQEYTVENLLPSESTPTVTIPKPTNPPRIDPVTPVSSGSQPSCDTGYTTVSGKEVCKGDIIFFEQFQNTVGWGSSNNWTSEVQIPRTPESYFMVLDKTNRQVENGFLAVEPSLLEEKYSDSFIRNGYLRLTGCTAESRTKCESNGFSWNIIPPVLTSRINTKNSFNFKYGTVEIRAKLPKGDWIVPEIWLVGKNYGPNSGRILLAKSFGNDDLKLNGKNIGGQLLHQGVSTNETDTILYSRASGNLWSDSFHVYKVEWTPGYIKFMVDGTETAKLEPKEKLFKEIGGSYLAPFDTEFYLSIGVHVGGLVDFPDNAVNRGKPKPWLNEELRNVLKFWLSKDKWHQTWGDHSRLLVDYIKVIAL</sequence>
<evidence type="ECO:0000256" key="3">
    <source>
        <dbReference type="ARBA" id="ARBA00022729"/>
    </source>
</evidence>
<evidence type="ECO:0000259" key="9">
    <source>
        <dbReference type="PROSITE" id="PS51969"/>
    </source>
</evidence>
<dbReference type="Gene3D" id="2.60.120.200">
    <property type="match status" value="1"/>
</dbReference>
<dbReference type="SUPFAM" id="SSF49899">
    <property type="entry name" value="Concanavalin A-like lectins/glucanases"/>
    <property type="match status" value="1"/>
</dbReference>
<accession>A0A224XBV8</accession>
<reference evidence="10" key="1">
    <citation type="journal article" date="2018" name="PLoS Negl. Trop. Dis.">
        <title>An insight into the salivary gland and fat body transcriptome of Panstrongylus lignarius (Hemiptera: Heteroptera), the main vector of Chagas disease in Peru.</title>
        <authorList>
            <person name="Nevoa J.C."/>
            <person name="Mendes M.T."/>
            <person name="da Silva M.V."/>
            <person name="Soares S.C."/>
            <person name="Oliveira C.J.F."/>
            <person name="Ribeiro J.M.C."/>
        </authorList>
    </citation>
    <scope>NUCLEOTIDE SEQUENCE</scope>
</reference>
<dbReference type="Pfam" id="PF00722">
    <property type="entry name" value="Glyco_hydro_16"/>
    <property type="match status" value="1"/>
</dbReference>
<dbReference type="InterPro" id="IPR050546">
    <property type="entry name" value="Glycosyl_Hydrlase_16"/>
</dbReference>
<keyword evidence="5" id="KW-0325">Glycoprotein</keyword>
<feature type="chain" id="PRO_5013030726" evidence="7">
    <location>
        <begin position="22"/>
        <end position="473"/>
    </location>
</feature>
<evidence type="ECO:0000256" key="7">
    <source>
        <dbReference type="SAM" id="SignalP"/>
    </source>
</evidence>
<keyword evidence="2" id="KW-0399">Innate immunity</keyword>
<dbReference type="InterPro" id="IPR013320">
    <property type="entry name" value="ConA-like_dom_sf"/>
</dbReference>
<evidence type="ECO:0000256" key="1">
    <source>
        <dbReference type="ARBA" id="ARBA00008781"/>
    </source>
</evidence>
<feature type="signal peptide" evidence="7">
    <location>
        <begin position="1"/>
        <end position="21"/>
    </location>
</feature>
<dbReference type="GO" id="GO:0045087">
    <property type="term" value="P:innate immune response"/>
    <property type="evidence" value="ECO:0007669"/>
    <property type="project" value="UniProtKB-KW"/>
</dbReference>
<feature type="domain" description="GH16" evidence="8">
    <location>
        <begin position="129"/>
        <end position="473"/>
    </location>
</feature>
<feature type="domain" description="CBM39" evidence="9">
    <location>
        <begin position="22"/>
        <end position="122"/>
    </location>
</feature>
<dbReference type="AlphaFoldDB" id="A0A224XBV8"/>
<keyword evidence="4" id="KW-0391">Immunity</keyword>
<dbReference type="PROSITE" id="PS51969">
    <property type="entry name" value="CBM39"/>
    <property type="match status" value="1"/>
</dbReference>
<dbReference type="GO" id="GO:0004553">
    <property type="term" value="F:hydrolase activity, hydrolyzing O-glycosyl compounds"/>
    <property type="evidence" value="ECO:0007669"/>
    <property type="project" value="InterPro"/>
</dbReference>
<dbReference type="PANTHER" id="PTHR10963:SF60">
    <property type="entry name" value="GRAM-NEGATIVE BACTERIA-BINDING PROTEIN 1-RELATED"/>
    <property type="match status" value="1"/>
</dbReference>
<evidence type="ECO:0000256" key="4">
    <source>
        <dbReference type="ARBA" id="ARBA00022859"/>
    </source>
</evidence>
<organism evidence="10">
    <name type="scientific">Panstrongylus lignarius</name>
    <dbReference type="NCBI Taxonomy" id="156445"/>
    <lineage>
        <taxon>Eukaryota</taxon>
        <taxon>Metazoa</taxon>
        <taxon>Ecdysozoa</taxon>
        <taxon>Arthropoda</taxon>
        <taxon>Hexapoda</taxon>
        <taxon>Insecta</taxon>
        <taxon>Pterygota</taxon>
        <taxon>Neoptera</taxon>
        <taxon>Paraneoptera</taxon>
        <taxon>Hemiptera</taxon>
        <taxon>Heteroptera</taxon>
        <taxon>Panheteroptera</taxon>
        <taxon>Cimicomorpha</taxon>
        <taxon>Reduviidae</taxon>
        <taxon>Triatominae</taxon>
        <taxon>Panstrongylus</taxon>
    </lineage>
</organism>
<keyword evidence="3 7" id="KW-0732">Signal</keyword>
<dbReference type="InterPro" id="IPR043030">
    <property type="entry name" value="BGBP_N_sf"/>
</dbReference>
<dbReference type="EMBL" id="GFTR01006530">
    <property type="protein sequence ID" value="JAW09896.1"/>
    <property type="molecule type" value="Transcribed_RNA"/>
</dbReference>
<dbReference type="GO" id="GO:0005975">
    <property type="term" value="P:carbohydrate metabolic process"/>
    <property type="evidence" value="ECO:0007669"/>
    <property type="project" value="InterPro"/>
</dbReference>
<dbReference type="PROSITE" id="PS51762">
    <property type="entry name" value="GH16_2"/>
    <property type="match status" value="1"/>
</dbReference>
<feature type="compositionally biased region" description="Polar residues" evidence="6">
    <location>
        <begin position="145"/>
        <end position="155"/>
    </location>
</feature>
<evidence type="ECO:0000313" key="10">
    <source>
        <dbReference type="EMBL" id="JAW09896.1"/>
    </source>
</evidence>
<protein>
    <submittedName>
        <fullName evidence="10">Putative beta-1</fullName>
    </submittedName>
</protein>
<proteinExistence type="inferred from homology"/>
<dbReference type="GO" id="GO:0030246">
    <property type="term" value="F:carbohydrate binding"/>
    <property type="evidence" value="ECO:0007669"/>
    <property type="project" value="InterPro"/>
</dbReference>
<dbReference type="InterPro" id="IPR000757">
    <property type="entry name" value="Beta-glucanase-like"/>
</dbReference>
<name>A0A224XBV8_9HEMI</name>
<dbReference type="Pfam" id="PF15886">
    <property type="entry name" value="CBM39"/>
    <property type="match status" value="1"/>
</dbReference>
<dbReference type="InterPro" id="IPR035806">
    <property type="entry name" value="GH16_GRP_C"/>
</dbReference>
<evidence type="ECO:0000256" key="2">
    <source>
        <dbReference type="ARBA" id="ARBA00022588"/>
    </source>
</evidence>
<evidence type="ECO:0000256" key="5">
    <source>
        <dbReference type="ARBA" id="ARBA00023180"/>
    </source>
</evidence>
<dbReference type="Gene3D" id="2.60.40.2140">
    <property type="entry name" value="Beta-1,3-glucan-recognition protein, N-terminal domain"/>
    <property type="match status" value="1"/>
</dbReference>
<evidence type="ECO:0000256" key="6">
    <source>
        <dbReference type="SAM" id="MobiDB-lite"/>
    </source>
</evidence>
<dbReference type="PANTHER" id="PTHR10963">
    <property type="entry name" value="GLYCOSYL HYDROLASE-RELATED"/>
    <property type="match status" value="1"/>
</dbReference>
<feature type="region of interest" description="Disordered" evidence="6">
    <location>
        <begin position="125"/>
        <end position="155"/>
    </location>
</feature>
<dbReference type="CDD" id="cd02179">
    <property type="entry name" value="GH16_beta_GRP"/>
    <property type="match status" value="1"/>
</dbReference>
<comment type="similarity">
    <text evidence="1">Belongs to the insect beta-1,3-glucan binding protein family.</text>
</comment>
<evidence type="ECO:0000259" key="8">
    <source>
        <dbReference type="PROSITE" id="PS51762"/>
    </source>
</evidence>
<dbReference type="InterPro" id="IPR031756">
    <property type="entry name" value="BGBP_N"/>
</dbReference>